<gene>
    <name evidence="3" type="ORF">g.24225</name>
</gene>
<feature type="transmembrane region" description="Helical" evidence="1">
    <location>
        <begin position="81"/>
        <end position="104"/>
    </location>
</feature>
<keyword evidence="1" id="KW-0472">Membrane</keyword>
<feature type="signal peptide" evidence="2">
    <location>
        <begin position="1"/>
        <end position="21"/>
    </location>
</feature>
<name>A0A1B6DRY1_9HEMI</name>
<keyword evidence="1" id="KW-0812">Transmembrane</keyword>
<proteinExistence type="predicted"/>
<accession>A0A1B6DRY1</accession>
<evidence type="ECO:0000313" key="3">
    <source>
        <dbReference type="EMBL" id="JAS28426.1"/>
    </source>
</evidence>
<evidence type="ECO:0000256" key="1">
    <source>
        <dbReference type="SAM" id="Phobius"/>
    </source>
</evidence>
<dbReference type="EMBL" id="GEDC01008872">
    <property type="protein sequence ID" value="JAS28426.1"/>
    <property type="molecule type" value="Transcribed_RNA"/>
</dbReference>
<keyword evidence="2" id="KW-0732">Signal</keyword>
<keyword evidence="1" id="KW-1133">Transmembrane helix</keyword>
<reference evidence="3" key="1">
    <citation type="submission" date="2015-12" db="EMBL/GenBank/DDBJ databases">
        <title>De novo transcriptome assembly of four potential Pierce s Disease insect vectors from Arizona vineyards.</title>
        <authorList>
            <person name="Tassone E.E."/>
        </authorList>
    </citation>
    <scope>NUCLEOTIDE SEQUENCE</scope>
</reference>
<organism evidence="3">
    <name type="scientific">Clastoptera arizonana</name>
    <name type="common">Arizona spittle bug</name>
    <dbReference type="NCBI Taxonomy" id="38151"/>
    <lineage>
        <taxon>Eukaryota</taxon>
        <taxon>Metazoa</taxon>
        <taxon>Ecdysozoa</taxon>
        <taxon>Arthropoda</taxon>
        <taxon>Hexapoda</taxon>
        <taxon>Insecta</taxon>
        <taxon>Pterygota</taxon>
        <taxon>Neoptera</taxon>
        <taxon>Paraneoptera</taxon>
        <taxon>Hemiptera</taxon>
        <taxon>Auchenorrhyncha</taxon>
        <taxon>Cercopoidea</taxon>
        <taxon>Clastopteridae</taxon>
        <taxon>Clastoptera</taxon>
    </lineage>
</organism>
<feature type="chain" id="PRO_5008581484" evidence="2">
    <location>
        <begin position="22"/>
        <end position="125"/>
    </location>
</feature>
<sequence>MAYLLSACVLMSVALIQVTNGMDCNLGTSKNFIDKFIHTCPRIFDKPSEEYCCYTFNTKGEIDSMSCCDLPDFVISAISNVIIPVIIVIVVISLLCTCVCCLCCKRSRGGRVLQSGRTMVTPITV</sequence>
<evidence type="ECO:0000256" key="2">
    <source>
        <dbReference type="SAM" id="SignalP"/>
    </source>
</evidence>
<protein>
    <submittedName>
        <fullName evidence="3">Uncharacterized protein</fullName>
    </submittedName>
</protein>
<dbReference type="AlphaFoldDB" id="A0A1B6DRY1"/>
<feature type="non-terminal residue" evidence="3">
    <location>
        <position position="125"/>
    </location>
</feature>